<organism evidence="2 3">
    <name type="scientific">Knipowitschia caucasica</name>
    <name type="common">Caucasian dwarf goby</name>
    <name type="synonym">Pomatoschistus caucasicus</name>
    <dbReference type="NCBI Taxonomy" id="637954"/>
    <lineage>
        <taxon>Eukaryota</taxon>
        <taxon>Metazoa</taxon>
        <taxon>Chordata</taxon>
        <taxon>Craniata</taxon>
        <taxon>Vertebrata</taxon>
        <taxon>Euteleostomi</taxon>
        <taxon>Actinopterygii</taxon>
        <taxon>Neopterygii</taxon>
        <taxon>Teleostei</taxon>
        <taxon>Neoteleostei</taxon>
        <taxon>Acanthomorphata</taxon>
        <taxon>Gobiaria</taxon>
        <taxon>Gobiiformes</taxon>
        <taxon>Gobioidei</taxon>
        <taxon>Gobiidae</taxon>
        <taxon>Gobiinae</taxon>
        <taxon>Knipowitschia</taxon>
    </lineage>
</organism>
<dbReference type="AlphaFoldDB" id="A0AAV2M5L7"/>
<dbReference type="Proteomes" id="UP001497482">
    <property type="component" value="Chromosome 6"/>
</dbReference>
<evidence type="ECO:0000256" key="1">
    <source>
        <dbReference type="SAM" id="MobiDB-lite"/>
    </source>
</evidence>
<feature type="region of interest" description="Disordered" evidence="1">
    <location>
        <begin position="63"/>
        <end position="100"/>
    </location>
</feature>
<gene>
    <name evidence="2" type="ORF">KC01_LOCUS35498</name>
</gene>
<feature type="compositionally biased region" description="Basic and acidic residues" evidence="1">
    <location>
        <begin position="83"/>
        <end position="100"/>
    </location>
</feature>
<feature type="compositionally biased region" description="Basic and acidic residues" evidence="1">
    <location>
        <begin position="63"/>
        <end position="74"/>
    </location>
</feature>
<sequence length="100" mass="11437">MAHQCHSNTLFTQLLISRNCIPLCKRIKSIPHRTEPDRTDHKHIEPCTCSYDLFLVFMREEAGGEERRREERGVGGRGVRGVGGEERGVGEGEEREEFVL</sequence>
<protein>
    <submittedName>
        <fullName evidence="2">Uncharacterized protein</fullName>
    </submittedName>
</protein>
<evidence type="ECO:0000313" key="3">
    <source>
        <dbReference type="Proteomes" id="UP001497482"/>
    </source>
</evidence>
<proteinExistence type="predicted"/>
<name>A0AAV2M5L7_KNICA</name>
<evidence type="ECO:0000313" key="2">
    <source>
        <dbReference type="EMBL" id="CAL1608594.1"/>
    </source>
</evidence>
<keyword evidence="3" id="KW-1185">Reference proteome</keyword>
<accession>A0AAV2M5L7</accession>
<reference evidence="2 3" key="1">
    <citation type="submission" date="2024-04" db="EMBL/GenBank/DDBJ databases">
        <authorList>
            <person name="Waldvogel A.-M."/>
            <person name="Schoenle A."/>
        </authorList>
    </citation>
    <scope>NUCLEOTIDE SEQUENCE [LARGE SCALE GENOMIC DNA]</scope>
</reference>
<dbReference type="EMBL" id="OZ035828">
    <property type="protein sequence ID" value="CAL1608594.1"/>
    <property type="molecule type" value="Genomic_DNA"/>
</dbReference>